<keyword evidence="8" id="KW-1185">Reference proteome</keyword>
<dbReference type="InterPro" id="IPR000064">
    <property type="entry name" value="NLP_P60_dom"/>
</dbReference>
<dbReference type="Proteomes" id="UP000199322">
    <property type="component" value="Unassembled WGS sequence"/>
</dbReference>
<dbReference type="Gene3D" id="3.90.1720.10">
    <property type="entry name" value="endopeptidase domain like (from Nostoc punctiforme)"/>
    <property type="match status" value="1"/>
</dbReference>
<dbReference type="RefSeq" id="WP_091405692.1">
    <property type="nucleotide sequence ID" value="NZ_FMYV01000012.1"/>
</dbReference>
<keyword evidence="2" id="KW-0645">Protease</keyword>
<sequence length="183" mass="21317">MDNFFKFALIGIIIAFVMNLSPKQVELKPSEINQWFNIAEKYDGVKYEYGGDSFEGIDCSGYIIKMYNSIGSYIFKYKNGYALDVSSQALYEYNTKYIEFGDLKKGDLIFYDVDNNSKIDHVMLYDRADAEGNIWVWDAAYKIDEKLINKVSHRKATEIFRKNPKYGRPLKLKLANDIFDLLK</sequence>
<protein>
    <submittedName>
        <fullName evidence="7">Hydrolase</fullName>
    </submittedName>
    <submittedName>
        <fullName evidence="6">NlpC/P60 family protein</fullName>
    </submittedName>
</protein>
<comment type="similarity">
    <text evidence="1">Belongs to the peptidase C40 family.</text>
</comment>
<accession>A0A1G6QHU4</accession>
<keyword evidence="3 7" id="KW-0378">Hydrolase</keyword>
<name>A0A1G6QHU4_9BACT</name>
<evidence type="ECO:0000313" key="6">
    <source>
        <dbReference type="EMBL" id="SDC91286.1"/>
    </source>
</evidence>
<dbReference type="EMBL" id="SRME01000001">
    <property type="protein sequence ID" value="TGG89294.1"/>
    <property type="molecule type" value="Genomic_DNA"/>
</dbReference>
<keyword evidence="4" id="KW-0788">Thiol protease</keyword>
<evidence type="ECO:0000259" key="5">
    <source>
        <dbReference type="PROSITE" id="PS51935"/>
    </source>
</evidence>
<dbReference type="Pfam" id="PF00877">
    <property type="entry name" value="NLPC_P60"/>
    <property type="match status" value="1"/>
</dbReference>
<feature type="domain" description="NlpC/P60" evidence="5">
    <location>
        <begin position="29"/>
        <end position="163"/>
    </location>
</feature>
<dbReference type="OrthoDB" id="9808890at2"/>
<dbReference type="STRING" id="28234.SAMN04488588_2074"/>
<dbReference type="Proteomes" id="UP000297288">
    <property type="component" value="Unassembled WGS sequence"/>
</dbReference>
<evidence type="ECO:0000313" key="9">
    <source>
        <dbReference type="Proteomes" id="UP000297288"/>
    </source>
</evidence>
<evidence type="ECO:0000313" key="7">
    <source>
        <dbReference type="EMBL" id="TGG89294.1"/>
    </source>
</evidence>
<dbReference type="AlphaFoldDB" id="A0A1G6QHU4"/>
<reference evidence="7 9" key="2">
    <citation type="submission" date="2019-04" db="EMBL/GenBank/DDBJ databases">
        <title>Draft genome sequence data and analysis of a Fermenting Bacterium, Geotoga petraea strain HO-Geo1, isolated from heavy-oil petroleum reservoir in Russia.</title>
        <authorList>
            <person name="Grouzdev D.S."/>
            <person name="Semenova E.M."/>
            <person name="Sokolova D.S."/>
            <person name="Tourova T.P."/>
            <person name="Poltaraus A.B."/>
            <person name="Nazina T.N."/>
        </authorList>
    </citation>
    <scope>NUCLEOTIDE SEQUENCE [LARGE SCALE GENOMIC DNA]</scope>
    <source>
        <strain evidence="7 9">HO-Geo1</strain>
    </source>
</reference>
<dbReference type="GO" id="GO:0006508">
    <property type="term" value="P:proteolysis"/>
    <property type="evidence" value="ECO:0007669"/>
    <property type="project" value="UniProtKB-KW"/>
</dbReference>
<evidence type="ECO:0000256" key="1">
    <source>
        <dbReference type="ARBA" id="ARBA00007074"/>
    </source>
</evidence>
<dbReference type="InterPro" id="IPR051202">
    <property type="entry name" value="Peptidase_C40"/>
</dbReference>
<evidence type="ECO:0000256" key="4">
    <source>
        <dbReference type="ARBA" id="ARBA00022807"/>
    </source>
</evidence>
<dbReference type="PROSITE" id="PS51935">
    <property type="entry name" value="NLPC_P60"/>
    <property type="match status" value="1"/>
</dbReference>
<evidence type="ECO:0000256" key="2">
    <source>
        <dbReference type="ARBA" id="ARBA00022670"/>
    </source>
</evidence>
<dbReference type="GO" id="GO:0008234">
    <property type="term" value="F:cysteine-type peptidase activity"/>
    <property type="evidence" value="ECO:0007669"/>
    <property type="project" value="UniProtKB-KW"/>
</dbReference>
<organism evidence="6 8">
    <name type="scientific">Geotoga petraea</name>
    <dbReference type="NCBI Taxonomy" id="28234"/>
    <lineage>
        <taxon>Bacteria</taxon>
        <taxon>Thermotogati</taxon>
        <taxon>Thermotogota</taxon>
        <taxon>Thermotogae</taxon>
        <taxon>Petrotogales</taxon>
        <taxon>Petrotogaceae</taxon>
        <taxon>Geotoga</taxon>
    </lineage>
</organism>
<dbReference type="EMBL" id="FMYV01000012">
    <property type="protein sequence ID" value="SDC91286.1"/>
    <property type="molecule type" value="Genomic_DNA"/>
</dbReference>
<evidence type="ECO:0000313" key="8">
    <source>
        <dbReference type="Proteomes" id="UP000199322"/>
    </source>
</evidence>
<dbReference type="SUPFAM" id="SSF54001">
    <property type="entry name" value="Cysteine proteinases"/>
    <property type="match status" value="1"/>
</dbReference>
<proteinExistence type="inferred from homology"/>
<dbReference type="PANTHER" id="PTHR47053:SF1">
    <property type="entry name" value="MUREIN DD-ENDOPEPTIDASE MEPH-RELATED"/>
    <property type="match status" value="1"/>
</dbReference>
<reference evidence="6 8" key="1">
    <citation type="submission" date="2016-10" db="EMBL/GenBank/DDBJ databases">
        <authorList>
            <person name="de Groot N.N."/>
        </authorList>
    </citation>
    <scope>NUCLEOTIDE SEQUENCE [LARGE SCALE GENOMIC DNA]</scope>
    <source>
        <strain evidence="6 8">WG14</strain>
    </source>
</reference>
<dbReference type="InterPro" id="IPR038765">
    <property type="entry name" value="Papain-like_cys_pep_sf"/>
</dbReference>
<dbReference type="PANTHER" id="PTHR47053">
    <property type="entry name" value="MUREIN DD-ENDOPEPTIDASE MEPH-RELATED"/>
    <property type="match status" value="1"/>
</dbReference>
<evidence type="ECO:0000256" key="3">
    <source>
        <dbReference type="ARBA" id="ARBA00022801"/>
    </source>
</evidence>
<gene>
    <name evidence="7" type="ORF">E4650_03645</name>
    <name evidence="6" type="ORF">SAMN04488588_2074</name>
</gene>